<proteinExistence type="predicted"/>
<protein>
    <submittedName>
        <fullName evidence="1">Uncharacterized protein</fullName>
    </submittedName>
</protein>
<evidence type="ECO:0000313" key="1">
    <source>
        <dbReference type="EMBL" id="KAF8566174.1"/>
    </source>
</evidence>
<gene>
    <name evidence="1" type="ORF">P879_03729</name>
</gene>
<dbReference type="AlphaFoldDB" id="A0A8T0DGW6"/>
<accession>A0A8T0DGW6</accession>
<comment type="caution">
    <text evidence="1">The sequence shown here is derived from an EMBL/GenBank/DDBJ whole genome shotgun (WGS) entry which is preliminary data.</text>
</comment>
<name>A0A8T0DGW6_9TREM</name>
<evidence type="ECO:0000313" key="2">
    <source>
        <dbReference type="Proteomes" id="UP000699462"/>
    </source>
</evidence>
<keyword evidence="2" id="KW-1185">Reference proteome</keyword>
<sequence length="31" mass="3829">MLLRLKMTRIYIWCLSSWNPICTTVLKRKLF</sequence>
<organism evidence="1 2">
    <name type="scientific">Paragonimus westermani</name>
    <dbReference type="NCBI Taxonomy" id="34504"/>
    <lineage>
        <taxon>Eukaryota</taxon>
        <taxon>Metazoa</taxon>
        <taxon>Spiralia</taxon>
        <taxon>Lophotrochozoa</taxon>
        <taxon>Platyhelminthes</taxon>
        <taxon>Trematoda</taxon>
        <taxon>Digenea</taxon>
        <taxon>Plagiorchiida</taxon>
        <taxon>Troglotremata</taxon>
        <taxon>Troglotrematidae</taxon>
        <taxon>Paragonimus</taxon>
    </lineage>
</organism>
<dbReference type="EMBL" id="JTDF01005495">
    <property type="protein sequence ID" value="KAF8566174.1"/>
    <property type="molecule type" value="Genomic_DNA"/>
</dbReference>
<dbReference type="Proteomes" id="UP000699462">
    <property type="component" value="Unassembled WGS sequence"/>
</dbReference>
<reference evidence="1 2" key="1">
    <citation type="submission" date="2019-07" db="EMBL/GenBank/DDBJ databases">
        <title>Annotation for the trematode Paragonimus westermani.</title>
        <authorList>
            <person name="Choi Y.-J."/>
        </authorList>
    </citation>
    <scope>NUCLEOTIDE SEQUENCE [LARGE SCALE GENOMIC DNA]</scope>
    <source>
        <strain evidence="1">180907_Pwestermani</strain>
    </source>
</reference>